<evidence type="ECO:0000313" key="3">
    <source>
        <dbReference type="Proteomes" id="UP001196316"/>
    </source>
</evidence>
<sequence length="395" mass="44924">MLFFHSDKTDLTDGETTIDRVIYFPTVTPDGKRTLAVEVDPKFLKDTNLRFLVIANVGDLSDYRGRKLSEVRDQLITDVFKRTDDATFTKKGELSGFSAFVMSSRGQSSLTEKTGSGTKDDPYLFNHEIERLAARIDIMPHVQRYKLDDKTHLCNYCYNVTQTAGTDIIGGFVLEYVRPYNVLTSKEYVFRRTATDASLANLKYLGLEEADGNKQNTNYVVDPTSQDKSLASFNYPKNTNENWAKASYESFYQTRDAGKTHSYSSGSRASGTKPYDPETAYYILDYIKENTSFNNNEKYATGLVFKGKYYEAEDWDATKIEPIAGHESKGKDKAYTYVIRHSDPTGNGTTDDPMHYGIVRNNIYRVRIDKITGKGLKVTLNVRKWATYTHEETTM</sequence>
<comment type="caution">
    <text evidence="2">The sequence shown here is derived from an EMBL/GenBank/DDBJ whole genome shotgun (WGS) entry which is preliminary data.</text>
</comment>
<evidence type="ECO:0000259" key="1">
    <source>
        <dbReference type="Pfam" id="PF15495"/>
    </source>
</evidence>
<gene>
    <name evidence="2" type="ORF">KSW80_13640</name>
</gene>
<dbReference type="AlphaFoldDB" id="A0AAW4NAL1"/>
<evidence type="ECO:0000313" key="2">
    <source>
        <dbReference type="EMBL" id="MBV3409424.1"/>
    </source>
</evidence>
<reference evidence="2" key="1">
    <citation type="submission" date="2021-06" db="EMBL/GenBank/DDBJ databases">
        <title>Collection of gut derived symbiotic bacterial strains cultured from healthy donors.</title>
        <authorList>
            <person name="Lin H."/>
            <person name="Littmann E."/>
            <person name="Pamer E.G."/>
        </authorList>
    </citation>
    <scope>NUCLEOTIDE SEQUENCE</scope>
    <source>
        <strain evidence="2">MSK.21.60</strain>
    </source>
</reference>
<protein>
    <submittedName>
        <fullName evidence="2">Mfa1 fimbrilin C-terminal domain-containing protein</fullName>
    </submittedName>
</protein>
<accession>A0AAW4NAL1</accession>
<organism evidence="2 3">
    <name type="scientific">Segatella copri</name>
    <dbReference type="NCBI Taxonomy" id="165179"/>
    <lineage>
        <taxon>Bacteria</taxon>
        <taxon>Pseudomonadati</taxon>
        <taxon>Bacteroidota</taxon>
        <taxon>Bacteroidia</taxon>
        <taxon>Bacteroidales</taxon>
        <taxon>Prevotellaceae</taxon>
        <taxon>Segatella</taxon>
    </lineage>
</organism>
<dbReference type="Pfam" id="PF15495">
    <property type="entry name" value="Fimbrillin_C"/>
    <property type="match status" value="1"/>
</dbReference>
<dbReference type="InterPro" id="IPR029140">
    <property type="entry name" value="Mfa1_C"/>
</dbReference>
<feature type="domain" description="Minor fimbrium subunit Mfa1 C-terminal" evidence="1">
    <location>
        <begin position="335"/>
        <end position="375"/>
    </location>
</feature>
<dbReference type="EMBL" id="JAHOEP010000052">
    <property type="protein sequence ID" value="MBV3409424.1"/>
    <property type="molecule type" value="Genomic_DNA"/>
</dbReference>
<name>A0AAW4NAL1_9BACT</name>
<dbReference type="RefSeq" id="WP_217327098.1">
    <property type="nucleotide sequence ID" value="NZ_JAHOEK010000052.1"/>
</dbReference>
<proteinExistence type="predicted"/>
<dbReference type="Proteomes" id="UP001196316">
    <property type="component" value="Unassembled WGS sequence"/>
</dbReference>